<keyword evidence="15" id="KW-1185">Reference proteome</keyword>
<evidence type="ECO:0000256" key="1">
    <source>
        <dbReference type="ARBA" id="ARBA00004155"/>
    </source>
</evidence>
<gene>
    <name evidence="14" type="ORF">QBC42DRAFT_275934</name>
</gene>
<feature type="transmembrane region" description="Helical" evidence="13">
    <location>
        <begin position="209"/>
        <end position="232"/>
    </location>
</feature>
<comment type="caution">
    <text evidence="14">The sequence shown here is derived from an EMBL/GenBank/DDBJ whole genome shotgun (WGS) entry which is preliminary data.</text>
</comment>
<feature type="transmembrane region" description="Helical" evidence="13">
    <location>
        <begin position="577"/>
        <end position="596"/>
    </location>
</feature>
<keyword evidence="5" id="KW-0846">Cobalamin</keyword>
<evidence type="ECO:0000256" key="3">
    <source>
        <dbReference type="ARBA" id="ARBA00017088"/>
    </source>
</evidence>
<evidence type="ECO:0000256" key="5">
    <source>
        <dbReference type="ARBA" id="ARBA00022628"/>
    </source>
</evidence>
<evidence type="ECO:0000256" key="4">
    <source>
        <dbReference type="ARBA" id="ARBA00022448"/>
    </source>
</evidence>
<dbReference type="GO" id="GO:0031419">
    <property type="term" value="F:cobalamin binding"/>
    <property type="evidence" value="ECO:0007669"/>
    <property type="project" value="UniProtKB-KW"/>
</dbReference>
<comment type="subcellular location">
    <subcellularLocation>
        <location evidence="1">Lysosome membrane</location>
        <topology evidence="1">Multi-pass membrane protein</topology>
    </subcellularLocation>
</comment>
<evidence type="ECO:0000256" key="10">
    <source>
        <dbReference type="ARBA" id="ARBA00023285"/>
    </source>
</evidence>
<feature type="region of interest" description="Disordered" evidence="12">
    <location>
        <begin position="630"/>
        <end position="662"/>
    </location>
</feature>
<evidence type="ECO:0000256" key="13">
    <source>
        <dbReference type="SAM" id="Phobius"/>
    </source>
</evidence>
<evidence type="ECO:0000256" key="2">
    <source>
        <dbReference type="ARBA" id="ARBA00009901"/>
    </source>
</evidence>
<reference evidence="14" key="1">
    <citation type="journal article" date="2023" name="Mol. Phylogenet. Evol.">
        <title>Genome-scale phylogeny and comparative genomics of the fungal order Sordariales.</title>
        <authorList>
            <person name="Hensen N."/>
            <person name="Bonometti L."/>
            <person name="Westerberg I."/>
            <person name="Brannstrom I.O."/>
            <person name="Guillou S."/>
            <person name="Cros-Aarteil S."/>
            <person name="Calhoun S."/>
            <person name="Haridas S."/>
            <person name="Kuo A."/>
            <person name="Mondo S."/>
            <person name="Pangilinan J."/>
            <person name="Riley R."/>
            <person name="LaButti K."/>
            <person name="Andreopoulos B."/>
            <person name="Lipzen A."/>
            <person name="Chen C."/>
            <person name="Yan M."/>
            <person name="Daum C."/>
            <person name="Ng V."/>
            <person name="Clum A."/>
            <person name="Steindorff A."/>
            <person name="Ohm R.A."/>
            <person name="Martin F."/>
            <person name="Silar P."/>
            <person name="Natvig D.O."/>
            <person name="Lalanne C."/>
            <person name="Gautier V."/>
            <person name="Ament-Velasquez S.L."/>
            <person name="Kruys A."/>
            <person name="Hutchinson M.I."/>
            <person name="Powell A.J."/>
            <person name="Barry K."/>
            <person name="Miller A.N."/>
            <person name="Grigoriev I.V."/>
            <person name="Debuchy R."/>
            <person name="Gladieux P."/>
            <person name="Hiltunen Thoren M."/>
            <person name="Johannesson H."/>
        </authorList>
    </citation>
    <scope>NUCLEOTIDE SEQUENCE</scope>
    <source>
        <strain evidence="14">PSN324</strain>
    </source>
</reference>
<feature type="transmembrane region" description="Helical" evidence="13">
    <location>
        <begin position="375"/>
        <end position="399"/>
    </location>
</feature>
<feature type="transmembrane region" description="Helical" evidence="13">
    <location>
        <begin position="253"/>
        <end position="272"/>
    </location>
</feature>
<feature type="transmembrane region" description="Helical" evidence="13">
    <location>
        <begin position="101"/>
        <end position="122"/>
    </location>
</feature>
<feature type="transmembrane region" description="Helical" evidence="13">
    <location>
        <begin position="481"/>
        <end position="505"/>
    </location>
</feature>
<feature type="transmembrane region" description="Helical" evidence="13">
    <location>
        <begin position="158"/>
        <end position="182"/>
    </location>
</feature>
<proteinExistence type="inferred from homology"/>
<evidence type="ECO:0000256" key="9">
    <source>
        <dbReference type="ARBA" id="ARBA00023228"/>
    </source>
</evidence>
<evidence type="ECO:0000256" key="6">
    <source>
        <dbReference type="ARBA" id="ARBA00022692"/>
    </source>
</evidence>
<name>A0AAV9HFF5_9PEZI</name>
<evidence type="ECO:0000256" key="8">
    <source>
        <dbReference type="ARBA" id="ARBA00023136"/>
    </source>
</evidence>
<dbReference type="InterPro" id="IPR006876">
    <property type="entry name" value="LMBR1-like_membr_prot"/>
</dbReference>
<keyword evidence="7 13" id="KW-1133">Transmembrane helix</keyword>
<dbReference type="Pfam" id="PF04791">
    <property type="entry name" value="LMBR1"/>
    <property type="match status" value="1"/>
</dbReference>
<feature type="transmembrane region" description="Helical" evidence="13">
    <location>
        <begin position="441"/>
        <end position="469"/>
    </location>
</feature>
<keyword evidence="10" id="KW-0170">Cobalt</keyword>
<reference evidence="14" key="2">
    <citation type="submission" date="2023-06" db="EMBL/GenBank/DDBJ databases">
        <authorList>
            <consortium name="Lawrence Berkeley National Laboratory"/>
            <person name="Mondo S.J."/>
            <person name="Hensen N."/>
            <person name="Bonometti L."/>
            <person name="Westerberg I."/>
            <person name="Brannstrom I.O."/>
            <person name="Guillou S."/>
            <person name="Cros-Aarteil S."/>
            <person name="Calhoun S."/>
            <person name="Haridas S."/>
            <person name="Kuo A."/>
            <person name="Pangilinan J."/>
            <person name="Riley R."/>
            <person name="Labutti K."/>
            <person name="Andreopoulos B."/>
            <person name="Lipzen A."/>
            <person name="Chen C."/>
            <person name="Yanf M."/>
            <person name="Daum C."/>
            <person name="Ng V."/>
            <person name="Clum A."/>
            <person name="Steindorff A."/>
            <person name="Ohm R."/>
            <person name="Martin F."/>
            <person name="Silar P."/>
            <person name="Natvig D."/>
            <person name="Lalanne C."/>
            <person name="Gautier V."/>
            <person name="Ament-Velasquez S.L."/>
            <person name="Kruys A."/>
            <person name="Hutchinson M.I."/>
            <person name="Powell A.J."/>
            <person name="Barry K."/>
            <person name="Miller A.N."/>
            <person name="Grigoriev I.V."/>
            <person name="Debuchy R."/>
            <person name="Gladieux P."/>
            <person name="Thoren M.H."/>
            <person name="Johannesson H."/>
        </authorList>
    </citation>
    <scope>NUCLEOTIDE SEQUENCE</scope>
    <source>
        <strain evidence="14">PSN324</strain>
    </source>
</reference>
<evidence type="ECO:0000313" key="14">
    <source>
        <dbReference type="EMBL" id="KAK4458790.1"/>
    </source>
</evidence>
<dbReference type="GO" id="GO:0072665">
    <property type="term" value="P:protein localization to vacuole"/>
    <property type="evidence" value="ECO:0007669"/>
    <property type="project" value="TreeGrafter"/>
</dbReference>
<comment type="function">
    <text evidence="11">Probable lysosomal cobalamin transporter. Required to export cobalamin from lysosomes allowing its conversion to cofactors.</text>
</comment>
<keyword evidence="6 13" id="KW-0812">Transmembrane</keyword>
<dbReference type="AlphaFoldDB" id="A0AAV9HFF5"/>
<keyword evidence="4" id="KW-0813">Transport</keyword>
<dbReference type="PANTHER" id="PTHR16130:SF2">
    <property type="entry name" value="LYSOSOMAL COBALAMIN TRANSPORT ESCORT PROTEIN LMBD1"/>
    <property type="match status" value="1"/>
</dbReference>
<feature type="transmembrane region" description="Helical" evidence="13">
    <location>
        <begin position="411"/>
        <end position="429"/>
    </location>
</feature>
<dbReference type="InterPro" id="IPR050854">
    <property type="entry name" value="LMBD1_LysCbl_Transport"/>
</dbReference>
<evidence type="ECO:0000313" key="15">
    <source>
        <dbReference type="Proteomes" id="UP001321749"/>
    </source>
</evidence>
<protein>
    <recommendedName>
        <fullName evidence="3">Probable lysosomal cobalamin transporter</fullName>
    </recommendedName>
</protein>
<evidence type="ECO:0000256" key="11">
    <source>
        <dbReference type="ARBA" id="ARBA00025515"/>
    </source>
</evidence>
<evidence type="ECO:0000256" key="12">
    <source>
        <dbReference type="SAM" id="MobiDB-lite"/>
    </source>
</evidence>
<feature type="transmembrane region" description="Helical" evidence="13">
    <location>
        <begin position="71"/>
        <end position="95"/>
    </location>
</feature>
<accession>A0AAV9HFF5</accession>
<comment type="similarity">
    <text evidence="2">Belongs to the LIMR family. LMBRD1 subfamily.</text>
</comment>
<evidence type="ECO:0000256" key="7">
    <source>
        <dbReference type="ARBA" id="ARBA00022989"/>
    </source>
</evidence>
<keyword evidence="8 13" id="KW-0472">Membrane</keyword>
<dbReference type="Proteomes" id="UP001321749">
    <property type="component" value="Unassembled WGS sequence"/>
</dbReference>
<dbReference type="EMBL" id="MU865056">
    <property type="protein sequence ID" value="KAK4458790.1"/>
    <property type="molecule type" value="Genomic_DNA"/>
</dbReference>
<feature type="compositionally biased region" description="Gly residues" evidence="12">
    <location>
        <begin position="649"/>
        <end position="662"/>
    </location>
</feature>
<dbReference type="GO" id="GO:0005774">
    <property type="term" value="C:vacuolar membrane"/>
    <property type="evidence" value="ECO:0007669"/>
    <property type="project" value="TreeGrafter"/>
</dbReference>
<dbReference type="PANTHER" id="PTHR16130">
    <property type="entry name" value="LYSOSOMAL COBALAMIN TRANSPORTER-RELATED"/>
    <property type="match status" value="1"/>
</dbReference>
<organism evidence="14 15">
    <name type="scientific">Cladorrhinum samala</name>
    <dbReference type="NCBI Taxonomy" id="585594"/>
    <lineage>
        <taxon>Eukaryota</taxon>
        <taxon>Fungi</taxon>
        <taxon>Dikarya</taxon>
        <taxon>Ascomycota</taxon>
        <taxon>Pezizomycotina</taxon>
        <taxon>Sordariomycetes</taxon>
        <taxon>Sordariomycetidae</taxon>
        <taxon>Sordariales</taxon>
        <taxon>Podosporaceae</taxon>
        <taxon>Cladorrhinum</taxon>
    </lineage>
</organism>
<keyword evidence="9" id="KW-0458">Lysosome</keyword>
<sequence length="662" mass="72820">MYDVGPSFVTFLPSLHLPVHLGTQCAAHCSPKPLHNNTAIRIFEICVPQLEMEILESIKTMASAGLLQASLIWVAYGVAVALVLVVAIITTFTWQSPHERSVVVGIVTTVSLTALLATVFLLPVDIALVSSTASAHLGAKKDWATPERVDGILVTLKIVYYTLYSFDALLCLIVIPFAYFWYEEYDEVEEEEGTSGAGTRFWKAAKYTIAFVFLVLILFLVGFFVPAAGGNNGKHLDLDYFKRLLSANKGEKALTFGVGLLITLGTLLYTLYTGAGLALLPVSFIKSAPSISAPQLSASTATALERNRELQRQIEMRNAGRPDGMSSKDRRELDALLREERTLVRRERLAAEARGDGRSGIFRAWTKVQAVFRPLTLLGGIFILLLSLLIWTSMLITGIDKAANSICKQRCGYILGHINVFQPINYIFVQSAKAFPVDYVLMALLVLLFFSSSITGIATVGIRFLWVRIFQIKKGRTTPQALLIATVMLALIILGINYAIAMLVAPQYSIYGTQTFCTNTPLVPGQQPDCRNHRDMVRPCSAEFSDPAAKDVCTPTVMSTFLNRVTLNWPVFGAVDFWAQFAFLGIFMVVFLTSLFRTPKLNLSELDEEAEVDEEEGLLASTGRRFGATWGDITGRSSRGSRAEEGRRNGYGGTDGGEGMRH</sequence>